<feature type="transmembrane region" description="Helical" evidence="1">
    <location>
        <begin position="707"/>
        <end position="728"/>
    </location>
</feature>
<keyword evidence="1" id="KW-0472">Membrane</keyword>
<evidence type="ECO:0000256" key="1">
    <source>
        <dbReference type="SAM" id="Phobius"/>
    </source>
</evidence>
<dbReference type="GO" id="GO:0005789">
    <property type="term" value="C:endoplasmic reticulum membrane"/>
    <property type="evidence" value="ECO:0007669"/>
    <property type="project" value="TreeGrafter"/>
</dbReference>
<feature type="transmembrane region" description="Helical" evidence="1">
    <location>
        <begin position="636"/>
        <end position="656"/>
    </location>
</feature>
<protein>
    <recommendedName>
        <fullName evidence="4">GPI ethanolamine phosphate transferase 3</fullName>
    </recommendedName>
</protein>
<feature type="transmembrane region" description="Helical" evidence="1">
    <location>
        <begin position="409"/>
        <end position="431"/>
    </location>
</feature>
<accession>A0A8S1QF77</accession>
<organism evidence="2 3">
    <name type="scientific">Paramecium primaurelia</name>
    <dbReference type="NCBI Taxonomy" id="5886"/>
    <lineage>
        <taxon>Eukaryota</taxon>
        <taxon>Sar</taxon>
        <taxon>Alveolata</taxon>
        <taxon>Ciliophora</taxon>
        <taxon>Intramacronucleata</taxon>
        <taxon>Oligohymenophorea</taxon>
        <taxon>Peniculida</taxon>
        <taxon>Parameciidae</taxon>
        <taxon>Paramecium</taxon>
    </lineage>
</organism>
<gene>
    <name evidence="2" type="ORF">PPRIM_AZ9-3.1.T1600091</name>
</gene>
<dbReference type="OMA" id="ECEGFIF"/>
<feature type="transmembrane region" description="Helical" evidence="1">
    <location>
        <begin position="520"/>
        <end position="538"/>
    </location>
</feature>
<dbReference type="InterPro" id="IPR039524">
    <property type="entry name" value="PIGO/GPI13"/>
</dbReference>
<feature type="transmembrane region" description="Helical" evidence="1">
    <location>
        <begin position="493"/>
        <end position="514"/>
    </location>
</feature>
<keyword evidence="3" id="KW-1185">Reference proteome</keyword>
<dbReference type="Proteomes" id="UP000688137">
    <property type="component" value="Unassembled WGS sequence"/>
</dbReference>
<dbReference type="EMBL" id="CAJJDM010000165">
    <property type="protein sequence ID" value="CAD8114599.1"/>
    <property type="molecule type" value="Genomic_DNA"/>
</dbReference>
<dbReference type="GO" id="GO:0006506">
    <property type="term" value="P:GPI anchor biosynthetic process"/>
    <property type="evidence" value="ECO:0007669"/>
    <property type="project" value="InterPro"/>
</dbReference>
<feature type="transmembrane region" description="Helical" evidence="1">
    <location>
        <begin position="668"/>
        <end position="687"/>
    </location>
</feature>
<feature type="transmembrane region" description="Helical" evidence="1">
    <location>
        <begin position="462"/>
        <end position="481"/>
    </location>
</feature>
<comment type="caution">
    <text evidence="2">The sequence shown here is derived from an EMBL/GenBank/DDBJ whole genome shotgun (WGS) entry which is preliminary data.</text>
</comment>
<feature type="transmembrane region" description="Helical" evidence="1">
    <location>
        <begin position="385"/>
        <end position="403"/>
    </location>
</feature>
<evidence type="ECO:0000313" key="3">
    <source>
        <dbReference type="Proteomes" id="UP000688137"/>
    </source>
</evidence>
<evidence type="ECO:0008006" key="4">
    <source>
        <dbReference type="Google" id="ProtNLM"/>
    </source>
</evidence>
<keyword evidence="1" id="KW-0812">Transmembrane</keyword>
<feature type="transmembrane region" description="Helical" evidence="1">
    <location>
        <begin position="550"/>
        <end position="570"/>
    </location>
</feature>
<name>A0A8S1QF77_PARPR</name>
<dbReference type="AlphaFoldDB" id="A0A8S1QF77"/>
<feature type="transmembrane region" description="Helical" evidence="1">
    <location>
        <begin position="6"/>
        <end position="28"/>
    </location>
</feature>
<dbReference type="PANTHER" id="PTHR23071:SF1">
    <property type="entry name" value="GPI ETHANOLAMINE PHOSPHATE TRANSFERASE 3"/>
    <property type="match status" value="1"/>
</dbReference>
<dbReference type="GO" id="GO:0051377">
    <property type="term" value="F:mannose-ethanolamine phosphotransferase activity"/>
    <property type="evidence" value="ECO:0007669"/>
    <property type="project" value="TreeGrafter"/>
</dbReference>
<evidence type="ECO:0000313" key="2">
    <source>
        <dbReference type="EMBL" id="CAD8114599.1"/>
    </source>
</evidence>
<sequence length="737" mass="85937">MQILINMYSQFILSVIGCFLIIFSTFWFRTPIRDINEIIAFRKPIYDQVVLLFLDATGYRYIMNENKDHQIFQTISLLRGLRETYPFHTFLQKTKAVPPSTDFTILSIINGIKQMQNNLDVIFKSYPAPYEDSLLRKQFKTALYSSKKQDWLRMTSGEFTYIENPQFFNLDNIQLADLSSYQFFKQSFQQAQPDYQLYIVHMMGFDALGHALQYQDYDQGIQLLRMYNSILEGVVNSLKQNQLLIVIGDHDQSKRGKHYQCSQESYECEGFIFAFSFNELSTDDQIYEYYEPTDLSATISSLLGYQPTSQNLGKIIPQFYPKNLNNSEIQNDQEMIKQQVLKYLQTQGFKIQSTFIEELKQVPADQVISHIQRNLQIGVPRKESFIIGIMLLLFSIYSMKSLWGFQEILIIVSTGFFNPQIMIIGLLILVIIKKEYNLKWILKILAFLLFIQLNDMGYIPEILLSIEIQFLLILVIKYHTYIRSGQTFTNWKISLLFALVTMSSFTVYVFFLLGQSEFELKRSILISLIIVIIFLCVIDPRYFNQGKVKALYVTILFILSDVTIIFQLNYSKNFIQFILQFMLLQFIDVGQNVLISKIIYNAINPIKIDHQVFKGHQQVNMNSMILLTQEFDIGPSLFSVFIGSFGCQIIGIATLFFNKLNQNRHKIISALIISSISNLLLDSWRILNYKQSILNTNQMIEEQIALLNSLPLKLVELIIYNLTLIILARQTKKQRQM</sequence>
<dbReference type="PANTHER" id="PTHR23071">
    <property type="entry name" value="PHOSPHATIDYLINOSITOL GLYCAN"/>
    <property type="match status" value="1"/>
</dbReference>
<keyword evidence="1" id="KW-1133">Transmembrane helix</keyword>
<reference evidence="2" key="1">
    <citation type="submission" date="2021-01" db="EMBL/GenBank/DDBJ databases">
        <authorList>
            <consortium name="Genoscope - CEA"/>
            <person name="William W."/>
        </authorList>
    </citation>
    <scope>NUCLEOTIDE SEQUENCE</scope>
</reference>
<proteinExistence type="predicted"/>
<feature type="transmembrane region" description="Helical" evidence="1">
    <location>
        <begin position="438"/>
        <end position="456"/>
    </location>
</feature>